<evidence type="ECO:0000256" key="1">
    <source>
        <dbReference type="SAM" id="MobiDB-lite"/>
    </source>
</evidence>
<dbReference type="VEuPathDB" id="FungiDB:F503_07083"/>
<protein>
    <submittedName>
        <fullName evidence="2">Uncharacterized protein</fullName>
    </submittedName>
</protein>
<dbReference type="AlphaFoldDB" id="S3C8Y6"/>
<proteinExistence type="predicted"/>
<sequence length="104" mass="10612">MKTSTNSDSLPSTASNSASGNFLVSAVAALAPLAVGAVYPPDARNHPEAKTETSGVSKLSPTSTSAEDSAPPSGEHSHQGWLAHALHHHPHHHTVVNHESGGAI</sequence>
<keyword evidence="3" id="KW-1185">Reference proteome</keyword>
<name>S3C8Y6_OPHP1</name>
<feature type="region of interest" description="Disordered" evidence="1">
    <location>
        <begin position="38"/>
        <end position="104"/>
    </location>
</feature>
<dbReference type="HOGENOM" id="CLU_2250870_0_0_1"/>
<feature type="compositionally biased region" description="Polar residues" evidence="1">
    <location>
        <begin position="52"/>
        <end position="67"/>
    </location>
</feature>
<organism evidence="2 3">
    <name type="scientific">Ophiostoma piceae (strain UAMH 11346)</name>
    <name type="common">Sap stain fungus</name>
    <dbReference type="NCBI Taxonomy" id="1262450"/>
    <lineage>
        <taxon>Eukaryota</taxon>
        <taxon>Fungi</taxon>
        <taxon>Dikarya</taxon>
        <taxon>Ascomycota</taxon>
        <taxon>Pezizomycotina</taxon>
        <taxon>Sordariomycetes</taxon>
        <taxon>Sordariomycetidae</taxon>
        <taxon>Ophiostomatales</taxon>
        <taxon>Ophiostomataceae</taxon>
        <taxon>Ophiostoma</taxon>
    </lineage>
</organism>
<evidence type="ECO:0000313" key="3">
    <source>
        <dbReference type="Proteomes" id="UP000016923"/>
    </source>
</evidence>
<dbReference type="EMBL" id="KE148147">
    <property type="protein sequence ID" value="EPE09307.1"/>
    <property type="molecule type" value="Genomic_DNA"/>
</dbReference>
<feature type="compositionally biased region" description="Basic residues" evidence="1">
    <location>
        <begin position="85"/>
        <end position="95"/>
    </location>
</feature>
<dbReference type="Proteomes" id="UP000016923">
    <property type="component" value="Unassembled WGS sequence"/>
</dbReference>
<evidence type="ECO:0000313" key="2">
    <source>
        <dbReference type="EMBL" id="EPE09307.1"/>
    </source>
</evidence>
<reference evidence="2 3" key="1">
    <citation type="journal article" date="2013" name="BMC Genomics">
        <title>The genome and transcriptome of the pine saprophyte Ophiostoma piceae, and a comparison with the bark beetle-associated pine pathogen Grosmannia clavigera.</title>
        <authorList>
            <person name="Haridas S."/>
            <person name="Wang Y."/>
            <person name="Lim L."/>
            <person name="Massoumi Alamouti S."/>
            <person name="Jackman S."/>
            <person name="Docking R."/>
            <person name="Robertson G."/>
            <person name="Birol I."/>
            <person name="Bohlmann J."/>
            <person name="Breuil C."/>
        </authorList>
    </citation>
    <scope>NUCLEOTIDE SEQUENCE [LARGE SCALE GENOMIC DNA]</scope>
    <source>
        <strain evidence="2 3">UAMH 11346</strain>
    </source>
</reference>
<accession>S3C8Y6</accession>
<gene>
    <name evidence="2" type="ORF">F503_07083</name>
</gene>